<dbReference type="Gene3D" id="3.40.50.300">
    <property type="entry name" value="P-loop containing nucleotide triphosphate hydrolases"/>
    <property type="match status" value="2"/>
</dbReference>
<dbReference type="GO" id="GO:0043190">
    <property type="term" value="C:ATP-binding cassette (ABC) transporter complex"/>
    <property type="evidence" value="ECO:0007669"/>
    <property type="project" value="TreeGrafter"/>
</dbReference>
<dbReference type="PANTHER" id="PTHR43553:SF24">
    <property type="entry name" value="ENERGY-COUPLING FACTOR TRANSPORTER ATP-BINDING PROTEIN ECFA1"/>
    <property type="match status" value="1"/>
</dbReference>
<protein>
    <submittedName>
        <fullName evidence="7">ATP-binding cassette domain-containing protein</fullName>
    </submittedName>
</protein>
<comment type="caution">
    <text evidence="7">The sequence shown here is derived from an EMBL/GenBank/DDBJ whole genome shotgun (WGS) entry which is preliminary data.</text>
</comment>
<gene>
    <name evidence="7" type="ORF">D7Z96_14655</name>
</gene>
<dbReference type="SMR" id="A0A3B0FR19"/>
<reference evidence="8" key="2">
    <citation type="submission" date="2018-10" db="EMBL/GenBank/DDBJ databases">
        <authorList>
            <person name="Wang Y."/>
            <person name="Wang J."/>
            <person name="Yang X."/>
            <person name="Wang Z."/>
            <person name="Huang Y."/>
        </authorList>
    </citation>
    <scope>NUCLEOTIDE SEQUENCE [LARGE SCALE GENOMIC DNA]</scope>
    <source>
        <strain evidence="8">J015</strain>
    </source>
</reference>
<evidence type="ECO:0000256" key="5">
    <source>
        <dbReference type="SAM" id="MobiDB-lite"/>
    </source>
</evidence>
<dbReference type="Pfam" id="PF00005">
    <property type="entry name" value="ABC_tran"/>
    <property type="match status" value="2"/>
</dbReference>
<dbReference type="InterPro" id="IPR017871">
    <property type="entry name" value="ABC_transporter-like_CS"/>
</dbReference>
<evidence type="ECO:0000256" key="2">
    <source>
        <dbReference type="ARBA" id="ARBA00022448"/>
    </source>
</evidence>
<dbReference type="GO" id="GO:0016887">
    <property type="term" value="F:ATP hydrolysis activity"/>
    <property type="evidence" value="ECO:0007669"/>
    <property type="project" value="InterPro"/>
</dbReference>
<dbReference type="PANTHER" id="PTHR43553">
    <property type="entry name" value="HEAVY METAL TRANSPORTER"/>
    <property type="match status" value="1"/>
</dbReference>
<organism evidence="7 8">
    <name type="scientific">Pseudarthrobacter phenanthrenivorans</name>
    <name type="common">Arthrobacter phenanthrenivorans</name>
    <dbReference type="NCBI Taxonomy" id="361575"/>
    <lineage>
        <taxon>Bacteria</taxon>
        <taxon>Bacillati</taxon>
        <taxon>Actinomycetota</taxon>
        <taxon>Actinomycetes</taxon>
        <taxon>Micrococcales</taxon>
        <taxon>Micrococcaceae</taxon>
        <taxon>Pseudarthrobacter</taxon>
    </lineage>
</organism>
<feature type="domain" description="ABC transporter" evidence="6">
    <location>
        <begin position="13"/>
        <end position="260"/>
    </location>
</feature>
<dbReference type="SMART" id="SM00382">
    <property type="entry name" value="AAA"/>
    <property type="match status" value="2"/>
</dbReference>
<dbReference type="InterPro" id="IPR027417">
    <property type="entry name" value="P-loop_NTPase"/>
</dbReference>
<evidence type="ECO:0000256" key="4">
    <source>
        <dbReference type="ARBA" id="ARBA00022840"/>
    </source>
</evidence>
<dbReference type="InterPro" id="IPR050095">
    <property type="entry name" value="ECF_ABC_transporter_ATP-bd"/>
</dbReference>
<keyword evidence="3" id="KW-0547">Nucleotide-binding</keyword>
<evidence type="ECO:0000256" key="3">
    <source>
        <dbReference type="ARBA" id="ARBA00022741"/>
    </source>
</evidence>
<reference evidence="7 8" key="1">
    <citation type="submission" date="2018-10" db="EMBL/GenBank/DDBJ databases">
        <title>Genome-guide identification and characterization of bacteria that degrade polycyclic aromatic hydrocarbons and resist hexavalent chromium simultaneously.</title>
        <authorList>
            <person name="Feng H."/>
        </authorList>
    </citation>
    <scope>NUCLEOTIDE SEQUENCE [LARGE SCALE GENOMIC DNA]</scope>
    <source>
        <strain evidence="7 8">J015</strain>
    </source>
</reference>
<sequence>MAAPTRHDAPAAVRPAAVSARGWGWRHAGRSTPAVQALELDILPGERVLLLGPSGAGKSTLLHALAGVLGDADDDGGAGDSDESGSLLVDGASPREQRGRAGLMQQDPETQVVLSRVGDDVAFGAENLAVPRDAIWARVHEALDDVGLSHLPLDHPTSALSGGQKQRLALAGILAMRPGLILLDEPTANLDPAGVLEVRDAVARCLDKTGATLVVVEHRVSVWKDLVDRIVVLQPGSATEEAVLLDGPPDQVLADARSMLIAAGVWVPGYVPDTRPRGQEPAAGAGSLLLAAENLAVSRERARRTGFRKIPPVPVQEGISAQVRAGQALAITGPNGAGKSTFALTLAGLLEPAAGKVSATLDLSRGAGIDPYKWKAEVLIERIGTVFQEPEHQFVTGNVLDELRFGPRHLGHGGERVDELLERLRLAHLVDANPYTLSGGEKRRLSVATVLAAHPQVLVLDEPTFGQDANTWAELASFLSELLDAGTAVVSVTHDAEFTAALGGTELRMAAAGQVQP</sequence>
<evidence type="ECO:0000259" key="6">
    <source>
        <dbReference type="PROSITE" id="PS50893"/>
    </source>
</evidence>
<dbReference type="GO" id="GO:0005524">
    <property type="term" value="F:ATP binding"/>
    <property type="evidence" value="ECO:0007669"/>
    <property type="project" value="UniProtKB-KW"/>
</dbReference>
<comment type="similarity">
    <text evidence="1">Belongs to the ABC transporter superfamily.</text>
</comment>
<proteinExistence type="inferred from homology"/>
<dbReference type="PROSITE" id="PS00211">
    <property type="entry name" value="ABC_TRANSPORTER_1"/>
    <property type="match status" value="2"/>
</dbReference>
<keyword evidence="4 7" id="KW-0067">ATP-binding</keyword>
<evidence type="ECO:0000313" key="8">
    <source>
        <dbReference type="Proteomes" id="UP000273159"/>
    </source>
</evidence>
<evidence type="ECO:0000313" key="7">
    <source>
        <dbReference type="EMBL" id="RKO22058.1"/>
    </source>
</evidence>
<dbReference type="CDD" id="cd03225">
    <property type="entry name" value="ABC_cobalt_CbiO_domain1"/>
    <property type="match status" value="2"/>
</dbReference>
<dbReference type="InterPro" id="IPR003439">
    <property type="entry name" value="ABC_transporter-like_ATP-bd"/>
</dbReference>
<feature type="compositionally biased region" description="Acidic residues" evidence="5">
    <location>
        <begin position="74"/>
        <end position="83"/>
    </location>
</feature>
<dbReference type="PROSITE" id="PS50893">
    <property type="entry name" value="ABC_TRANSPORTER_2"/>
    <property type="match status" value="2"/>
</dbReference>
<dbReference type="OMA" id="IISHDMH"/>
<accession>A0A3B0FR19</accession>
<name>A0A3B0FR19_PSEPS</name>
<keyword evidence="2" id="KW-0813">Transport</keyword>
<dbReference type="InterPro" id="IPR003593">
    <property type="entry name" value="AAA+_ATPase"/>
</dbReference>
<dbReference type="GO" id="GO:0042626">
    <property type="term" value="F:ATPase-coupled transmembrane transporter activity"/>
    <property type="evidence" value="ECO:0007669"/>
    <property type="project" value="TreeGrafter"/>
</dbReference>
<feature type="domain" description="ABC transporter" evidence="6">
    <location>
        <begin position="290"/>
        <end position="517"/>
    </location>
</feature>
<dbReference type="EMBL" id="RBNH01000014">
    <property type="protein sequence ID" value="RKO22058.1"/>
    <property type="molecule type" value="Genomic_DNA"/>
</dbReference>
<feature type="region of interest" description="Disordered" evidence="5">
    <location>
        <begin position="74"/>
        <end position="107"/>
    </location>
</feature>
<dbReference type="Proteomes" id="UP000273159">
    <property type="component" value="Unassembled WGS sequence"/>
</dbReference>
<dbReference type="SUPFAM" id="SSF52540">
    <property type="entry name" value="P-loop containing nucleoside triphosphate hydrolases"/>
    <property type="match status" value="2"/>
</dbReference>
<dbReference type="InterPro" id="IPR015856">
    <property type="entry name" value="ABC_transpr_CbiO/EcfA_su"/>
</dbReference>
<evidence type="ECO:0000256" key="1">
    <source>
        <dbReference type="ARBA" id="ARBA00005417"/>
    </source>
</evidence>
<dbReference type="RefSeq" id="WP_013602690.1">
    <property type="nucleotide sequence ID" value="NZ_RBNH01000014.1"/>
</dbReference>
<dbReference type="AlphaFoldDB" id="A0A3B0FR19"/>